<dbReference type="GO" id="GO:0008270">
    <property type="term" value="F:zinc ion binding"/>
    <property type="evidence" value="ECO:0007669"/>
    <property type="project" value="UniProtKB-KW"/>
</dbReference>
<feature type="domain" description="C2H2-type" evidence="13">
    <location>
        <begin position="131"/>
        <end position="153"/>
    </location>
</feature>
<feature type="domain" description="C2H2-type" evidence="13">
    <location>
        <begin position="244"/>
        <end position="271"/>
    </location>
</feature>
<keyword evidence="5 11" id="KW-0863">Zinc-finger</keyword>
<dbReference type="InterPro" id="IPR036236">
    <property type="entry name" value="Znf_C2H2_sf"/>
</dbReference>
<keyword evidence="7" id="KW-0805">Transcription regulation</keyword>
<comment type="subcellular location">
    <subcellularLocation>
        <location evidence="1">Nucleus</location>
    </subcellularLocation>
</comment>
<feature type="domain" description="C2H2-type" evidence="13">
    <location>
        <begin position="930"/>
        <end position="957"/>
    </location>
</feature>
<dbReference type="GO" id="GO:0005654">
    <property type="term" value="C:nucleoplasm"/>
    <property type="evidence" value="ECO:0007669"/>
    <property type="project" value="TreeGrafter"/>
</dbReference>
<feature type="domain" description="C2H2-type" evidence="13">
    <location>
        <begin position="591"/>
        <end position="618"/>
    </location>
</feature>
<dbReference type="Gene3D" id="3.30.160.60">
    <property type="entry name" value="Classic Zinc Finger"/>
    <property type="match status" value="15"/>
</dbReference>
<dbReference type="Proteomes" id="UP000265120">
    <property type="component" value="Chromosome 13"/>
</dbReference>
<organism evidence="14 15">
    <name type="scientific">Cynoglossus semilaevis</name>
    <name type="common">Tongue sole</name>
    <dbReference type="NCBI Taxonomy" id="244447"/>
    <lineage>
        <taxon>Eukaryota</taxon>
        <taxon>Metazoa</taxon>
        <taxon>Chordata</taxon>
        <taxon>Craniata</taxon>
        <taxon>Vertebrata</taxon>
        <taxon>Euteleostomi</taxon>
        <taxon>Actinopterygii</taxon>
        <taxon>Neopterygii</taxon>
        <taxon>Teleostei</taxon>
        <taxon>Neoteleostei</taxon>
        <taxon>Acanthomorphata</taxon>
        <taxon>Carangaria</taxon>
        <taxon>Pleuronectiformes</taxon>
        <taxon>Pleuronectoidei</taxon>
        <taxon>Cynoglossidae</taxon>
        <taxon>Cynoglossinae</taxon>
        <taxon>Cynoglossus</taxon>
    </lineage>
</organism>
<feature type="domain" description="C2H2-type" evidence="13">
    <location>
        <begin position="379"/>
        <end position="401"/>
    </location>
</feature>
<feature type="domain" description="C2H2-type" evidence="13">
    <location>
        <begin position="784"/>
        <end position="810"/>
    </location>
</feature>
<feature type="domain" description="C2H2-type" evidence="13">
    <location>
        <begin position="305"/>
        <end position="327"/>
    </location>
</feature>
<evidence type="ECO:0000259" key="13">
    <source>
        <dbReference type="PROSITE" id="PS50157"/>
    </source>
</evidence>
<accession>A0A3P8V858</accession>
<reference evidence="14" key="3">
    <citation type="submission" date="2025-09" db="UniProtKB">
        <authorList>
            <consortium name="Ensembl"/>
        </authorList>
    </citation>
    <scope>IDENTIFICATION</scope>
</reference>
<dbReference type="GO" id="GO:0032502">
    <property type="term" value="P:developmental process"/>
    <property type="evidence" value="ECO:0007669"/>
    <property type="project" value="UniProtKB-ARBA"/>
</dbReference>
<feature type="compositionally biased region" description="Polar residues" evidence="12">
    <location>
        <begin position="696"/>
        <end position="711"/>
    </location>
</feature>
<dbReference type="FunFam" id="3.30.160.60:FF:002343">
    <property type="entry name" value="Zinc finger protein 33A"/>
    <property type="match status" value="1"/>
</dbReference>
<evidence type="ECO:0000256" key="2">
    <source>
        <dbReference type="ARBA" id="ARBA00006991"/>
    </source>
</evidence>
<sequence>MRKRWQPVVIFNPLMSANARPTQYRCGACQYTTHDIDSLIEHRNNLHLPHSFQFCKVCSLFLVSQNEAENHVFCSANKSPQFSSNITFGQKEPHTESKYQCSECDKSFTDGLLLISHLEDHGREEQKKKFNKCPQCGRVCANQNNLERHMRTHQIFNTAPFFPCHVCGKTFHTSESLEDHQRCHLGEKPHECEECGKCFYQASQLQQHQRMHQSEFQCQLCGRGFTSLFALRTHKHTQSKNRPYRCPKCDISFSGPWQLREHINTHCEENFPCDFKYRCSVCNERFKDPEHLSEHGCRAANERPYVCSDCNKYFLHSSHLKKHQNTHHPSWANTDYPCNLCKSSFSSPQHYLSHIETHMASPAQSKHNADNESKNSSNFKCPVCHLHFSSSINLISHFPTHRDIIIECKVCKMTFPSKRKLEEHTQCHCTPTMEFECSACRQRFSGREAFQKHHCSLQKHIDAKSDNMQISPEKPTSLFHKAMQVEEEEVDVTGDVLYTCPYCSLPFSTESDLLEHHSKEHQTNKSFSCETCGKSFALRQYLRKHERRHHHNQTKLPIKSFTCSRCHIKFTEHKDFSFHMRMHTEKRPGKYRCDMCYRSFEHPASLKRHQESHVGKWYPCSRCNKTYSQACTLRRHLRLCAFRPRVPGTASSQLTADGLRLFACFFCGRNFNRKDNMMSHSKRCQHRSASDIKKGSIQQNLSASATDSQTPQDDESNWEPDSPDILEPSYRNMFDSEGLEYKSIGHKGYTDSQHTDNDFDDDQEASFDADRSAIKMNKKSKRIWNCECGRTFRFLSQFVIHQRIHTGERPFKCPQCGKGFSKNSNLNLHLKTHSRNNIYKKFTIKKTLKECQYCGKTFPFQSALIRHVRVHTGEKPYKCDICGKAFGQAYFLRVHELTHWTVKRYNCTRCAKSFTHYSNVNSETKPTLTYTCHICKNVFDHLSDFNRHMKGHTGAKLYRCLYCDKLFAMLSEFNSHQNHCRERKNFDPDIKEEERMSLVKNNKVKTDIPLIRTSFKNIQKVY</sequence>
<dbReference type="Pfam" id="PF00096">
    <property type="entry name" value="zf-C2H2"/>
    <property type="match status" value="12"/>
</dbReference>
<feature type="domain" description="C2H2-type" evidence="13">
    <location>
        <begin position="498"/>
        <end position="526"/>
    </location>
</feature>
<dbReference type="AlphaFoldDB" id="A0A3P8V858"/>
<name>A0A3P8V858_CYNSE</name>
<evidence type="ECO:0000256" key="8">
    <source>
        <dbReference type="ARBA" id="ARBA00023125"/>
    </source>
</evidence>
<protein>
    <recommendedName>
        <fullName evidence="13">C2H2-type domain-containing protein</fullName>
    </recommendedName>
</protein>
<dbReference type="GO" id="GO:0001227">
    <property type="term" value="F:DNA-binding transcription repressor activity, RNA polymerase II-specific"/>
    <property type="evidence" value="ECO:0007669"/>
    <property type="project" value="TreeGrafter"/>
</dbReference>
<dbReference type="InterPro" id="IPR013087">
    <property type="entry name" value="Znf_C2H2_type"/>
</dbReference>
<keyword evidence="3" id="KW-0479">Metal-binding</keyword>
<dbReference type="SMART" id="SM00355">
    <property type="entry name" value="ZnF_C2H2"/>
    <property type="match status" value="25"/>
</dbReference>
<dbReference type="PANTHER" id="PTHR24399">
    <property type="entry name" value="ZINC FINGER AND BTB DOMAIN-CONTAINING"/>
    <property type="match status" value="1"/>
</dbReference>
<feature type="domain" description="C2H2-type" evidence="13">
    <location>
        <begin position="99"/>
        <end position="126"/>
    </location>
</feature>
<feature type="domain" description="C2H2-type" evidence="13">
    <location>
        <begin position="277"/>
        <end position="304"/>
    </location>
</feature>
<keyword evidence="8" id="KW-0238">DNA-binding</keyword>
<dbReference type="InParanoid" id="A0A3P8V858"/>
<dbReference type="PANTHER" id="PTHR24399:SF31">
    <property type="entry name" value="ZINC FINGER PROTEIN PLAGL1"/>
    <property type="match status" value="1"/>
</dbReference>
<reference evidence="14" key="2">
    <citation type="submission" date="2025-08" db="UniProtKB">
        <authorList>
            <consortium name="Ensembl"/>
        </authorList>
    </citation>
    <scope>IDENTIFICATION</scope>
</reference>
<dbReference type="Pfam" id="PF12874">
    <property type="entry name" value="zf-met"/>
    <property type="match status" value="1"/>
</dbReference>
<keyword evidence="15" id="KW-1185">Reference proteome</keyword>
<keyword evidence="10" id="KW-0539">Nucleus</keyword>
<evidence type="ECO:0000256" key="4">
    <source>
        <dbReference type="ARBA" id="ARBA00022737"/>
    </source>
</evidence>
<evidence type="ECO:0000256" key="5">
    <source>
        <dbReference type="ARBA" id="ARBA00022771"/>
    </source>
</evidence>
<dbReference type="FunFam" id="3.30.160.60:FF:000634">
    <property type="entry name" value="Zinc finger X-chromosomal protein"/>
    <property type="match status" value="1"/>
</dbReference>
<dbReference type="PROSITE" id="PS50157">
    <property type="entry name" value="ZINC_FINGER_C2H2_2"/>
    <property type="match status" value="22"/>
</dbReference>
<dbReference type="SUPFAM" id="SSF57667">
    <property type="entry name" value="beta-beta-alpha zinc fingers"/>
    <property type="match status" value="10"/>
</dbReference>
<evidence type="ECO:0000256" key="9">
    <source>
        <dbReference type="ARBA" id="ARBA00023163"/>
    </source>
</evidence>
<feature type="domain" description="C2H2-type" evidence="13">
    <location>
        <begin position="811"/>
        <end position="838"/>
    </location>
</feature>
<feature type="domain" description="C2H2-type" evidence="13">
    <location>
        <begin position="849"/>
        <end position="876"/>
    </location>
</feature>
<dbReference type="FunFam" id="3.30.160.60:FF:001498">
    <property type="entry name" value="Zinc finger protein 404"/>
    <property type="match status" value="1"/>
</dbReference>
<evidence type="ECO:0000256" key="10">
    <source>
        <dbReference type="ARBA" id="ARBA00023242"/>
    </source>
</evidence>
<evidence type="ECO:0000256" key="12">
    <source>
        <dbReference type="SAM" id="MobiDB-lite"/>
    </source>
</evidence>
<dbReference type="GO" id="GO:0000978">
    <property type="term" value="F:RNA polymerase II cis-regulatory region sequence-specific DNA binding"/>
    <property type="evidence" value="ECO:0007669"/>
    <property type="project" value="TreeGrafter"/>
</dbReference>
<feature type="domain" description="C2H2-type" evidence="13">
    <location>
        <begin position="877"/>
        <end position="904"/>
    </location>
</feature>
<feature type="domain" description="C2H2-type" evidence="13">
    <location>
        <begin position="216"/>
        <end position="243"/>
    </location>
</feature>
<evidence type="ECO:0000313" key="14">
    <source>
        <dbReference type="Ensembl" id="ENSCSEP00000008605.1"/>
    </source>
</evidence>
<keyword evidence="9" id="KW-0804">Transcription</keyword>
<feature type="domain" description="C2H2-type" evidence="13">
    <location>
        <begin position="527"/>
        <end position="554"/>
    </location>
</feature>
<feature type="domain" description="C2H2-type" evidence="13">
    <location>
        <begin position="662"/>
        <end position="691"/>
    </location>
</feature>
<dbReference type="OMA" id="INTHCEE"/>
<evidence type="ECO:0000256" key="11">
    <source>
        <dbReference type="PROSITE-ProRule" id="PRU00042"/>
    </source>
</evidence>
<proteinExistence type="inferred from homology"/>
<feature type="domain" description="C2H2-type" evidence="13">
    <location>
        <begin position="618"/>
        <end position="647"/>
    </location>
</feature>
<evidence type="ECO:0000313" key="15">
    <source>
        <dbReference type="Proteomes" id="UP000265120"/>
    </source>
</evidence>
<feature type="domain" description="C2H2-type" evidence="13">
    <location>
        <begin position="162"/>
        <end position="189"/>
    </location>
</feature>
<feature type="domain" description="C2H2-type" evidence="13">
    <location>
        <begin position="336"/>
        <end position="363"/>
    </location>
</feature>
<reference evidence="14 15" key="1">
    <citation type="journal article" date="2014" name="Nat. Genet.">
        <title>Whole-genome sequence of a flatfish provides insights into ZW sex chromosome evolution and adaptation to a benthic lifestyle.</title>
        <authorList>
            <person name="Chen S."/>
            <person name="Zhang G."/>
            <person name="Shao C."/>
            <person name="Huang Q."/>
            <person name="Liu G."/>
            <person name="Zhang P."/>
            <person name="Song W."/>
            <person name="An N."/>
            <person name="Chalopin D."/>
            <person name="Volff J.N."/>
            <person name="Hong Y."/>
            <person name="Li Q."/>
            <person name="Sha Z."/>
            <person name="Zhou H."/>
            <person name="Xie M."/>
            <person name="Yu Q."/>
            <person name="Liu Y."/>
            <person name="Xiang H."/>
            <person name="Wang N."/>
            <person name="Wu K."/>
            <person name="Yang C."/>
            <person name="Zhou Q."/>
            <person name="Liao X."/>
            <person name="Yang L."/>
            <person name="Hu Q."/>
            <person name="Zhang J."/>
            <person name="Meng L."/>
            <person name="Jin L."/>
            <person name="Tian Y."/>
            <person name="Lian J."/>
            <person name="Yang J."/>
            <person name="Miao G."/>
            <person name="Liu S."/>
            <person name="Liang Z."/>
            <person name="Yan F."/>
            <person name="Li Y."/>
            <person name="Sun B."/>
            <person name="Zhang H."/>
            <person name="Zhang J."/>
            <person name="Zhu Y."/>
            <person name="Du M."/>
            <person name="Zhao Y."/>
            <person name="Schartl M."/>
            <person name="Tang Q."/>
            <person name="Wang J."/>
        </authorList>
    </citation>
    <scope>NUCLEOTIDE SEQUENCE</scope>
</reference>
<comment type="similarity">
    <text evidence="2">Belongs to the krueppel C2H2-type zinc-finger protein family.</text>
</comment>
<keyword evidence="4" id="KW-0677">Repeat</keyword>
<dbReference type="PROSITE" id="PS00028">
    <property type="entry name" value="ZINC_FINGER_C2H2_1"/>
    <property type="match status" value="17"/>
</dbReference>
<feature type="compositionally biased region" description="Acidic residues" evidence="12">
    <location>
        <begin position="712"/>
        <end position="724"/>
    </location>
</feature>
<evidence type="ECO:0000256" key="3">
    <source>
        <dbReference type="ARBA" id="ARBA00022723"/>
    </source>
</evidence>
<dbReference type="FunFam" id="3.30.160.60:FF:000202">
    <property type="entry name" value="Zinc finger protein 574"/>
    <property type="match status" value="1"/>
</dbReference>
<keyword evidence="6" id="KW-0862">Zinc</keyword>
<feature type="region of interest" description="Disordered" evidence="12">
    <location>
        <begin position="678"/>
        <end position="729"/>
    </location>
</feature>
<evidence type="ECO:0000256" key="1">
    <source>
        <dbReference type="ARBA" id="ARBA00004123"/>
    </source>
</evidence>
<dbReference type="Pfam" id="PF13912">
    <property type="entry name" value="zf-C2H2_6"/>
    <property type="match status" value="2"/>
</dbReference>
<feature type="domain" description="C2H2-type" evidence="13">
    <location>
        <begin position="190"/>
        <end position="217"/>
    </location>
</feature>
<evidence type="ECO:0000256" key="6">
    <source>
        <dbReference type="ARBA" id="ARBA00022833"/>
    </source>
</evidence>
<dbReference type="GeneTree" id="ENSGT00940000162287"/>
<dbReference type="FunFam" id="3.30.160.60:FF:001442">
    <property type="entry name" value="zinc finger protein 696"/>
    <property type="match status" value="1"/>
</dbReference>
<feature type="domain" description="C2H2-type" evidence="13">
    <location>
        <begin position="561"/>
        <end position="588"/>
    </location>
</feature>
<evidence type="ECO:0000256" key="7">
    <source>
        <dbReference type="ARBA" id="ARBA00023015"/>
    </source>
</evidence>
<dbReference type="Ensembl" id="ENSCSET00000008695.1">
    <property type="protein sequence ID" value="ENSCSEP00000008605.1"/>
    <property type="gene ID" value="ENSCSEG00000005491.1"/>
</dbReference>
<feature type="domain" description="C2H2-type" evidence="13">
    <location>
        <begin position="435"/>
        <end position="465"/>
    </location>
</feature>